<dbReference type="PANTHER" id="PTHR10036:SF3">
    <property type="entry name" value="PROTEIN SLEEPLESS-RELATED"/>
    <property type="match status" value="1"/>
</dbReference>
<keyword evidence="1 4" id="KW-0732">Signal</keyword>
<reference evidence="6" key="1">
    <citation type="submission" date="2025-08" db="UniProtKB">
        <authorList>
            <consortium name="RefSeq"/>
        </authorList>
    </citation>
    <scope>IDENTIFICATION</scope>
    <source>
        <tissue evidence="6">Muscle</tissue>
    </source>
</reference>
<name>A0ABM1RYH6_LIMPO</name>
<dbReference type="Proteomes" id="UP000694941">
    <property type="component" value="Unplaced"/>
</dbReference>
<dbReference type="InterPro" id="IPR045860">
    <property type="entry name" value="Snake_toxin-like_sf"/>
</dbReference>
<feature type="chain" id="PRO_5046574153" evidence="4">
    <location>
        <begin position="17"/>
        <end position="142"/>
    </location>
</feature>
<organism evidence="5 6">
    <name type="scientific">Limulus polyphemus</name>
    <name type="common">Atlantic horseshoe crab</name>
    <dbReference type="NCBI Taxonomy" id="6850"/>
    <lineage>
        <taxon>Eukaryota</taxon>
        <taxon>Metazoa</taxon>
        <taxon>Ecdysozoa</taxon>
        <taxon>Arthropoda</taxon>
        <taxon>Chelicerata</taxon>
        <taxon>Merostomata</taxon>
        <taxon>Xiphosura</taxon>
        <taxon>Limulidae</taxon>
        <taxon>Limulus</taxon>
    </lineage>
</organism>
<feature type="transmembrane region" description="Helical" evidence="3">
    <location>
        <begin position="123"/>
        <end position="141"/>
    </location>
</feature>
<evidence type="ECO:0000256" key="3">
    <source>
        <dbReference type="SAM" id="Phobius"/>
    </source>
</evidence>
<dbReference type="RefSeq" id="XP_022236431.1">
    <property type="nucleotide sequence ID" value="XM_022380723.1"/>
</dbReference>
<keyword evidence="2" id="KW-1015">Disulfide bond</keyword>
<protein>
    <submittedName>
        <fullName evidence="6">Uncharacterized protein LOC106475488 isoform X2</fullName>
    </submittedName>
</protein>
<proteinExistence type="predicted"/>
<keyword evidence="3" id="KW-1133">Transmembrane helix</keyword>
<gene>
    <name evidence="6" type="primary">LOC106475488</name>
</gene>
<keyword evidence="3" id="KW-0812">Transmembrane</keyword>
<evidence type="ECO:0000313" key="6">
    <source>
        <dbReference type="RefSeq" id="XP_022236431.1"/>
    </source>
</evidence>
<dbReference type="CDD" id="cd23553">
    <property type="entry name" value="TFP_LU_ECD_Ly6PGE"/>
    <property type="match status" value="1"/>
</dbReference>
<dbReference type="GeneID" id="106475488"/>
<dbReference type="PANTHER" id="PTHR10036">
    <property type="entry name" value="CD59 GLYCOPROTEIN"/>
    <property type="match status" value="1"/>
</dbReference>
<evidence type="ECO:0000256" key="1">
    <source>
        <dbReference type="ARBA" id="ARBA00022729"/>
    </source>
</evidence>
<evidence type="ECO:0000313" key="5">
    <source>
        <dbReference type="Proteomes" id="UP000694941"/>
    </source>
</evidence>
<evidence type="ECO:0000256" key="4">
    <source>
        <dbReference type="SAM" id="SignalP"/>
    </source>
</evidence>
<accession>A0ABM1RYH6</accession>
<feature type="signal peptide" evidence="4">
    <location>
        <begin position="1"/>
        <end position="16"/>
    </location>
</feature>
<sequence length="142" mass="15666">MGSKIWLLMLMISVSALSTNVISKPKCYQCTVEDNSLCTDDFLQSCPDDQAYDRCMTIIKKSKSSLIIEKKCALGPCKLRDPKQSTGLGLDHCDRSKPEYSCVQCCQGDGCNKDGVDSIQPSFIALSFLLILTLGMFLFLFG</sequence>
<keyword evidence="5" id="KW-1185">Reference proteome</keyword>
<keyword evidence="3" id="KW-0472">Membrane</keyword>
<evidence type="ECO:0000256" key="2">
    <source>
        <dbReference type="ARBA" id="ARBA00023157"/>
    </source>
</evidence>
<dbReference type="SUPFAM" id="SSF57302">
    <property type="entry name" value="Snake toxin-like"/>
    <property type="match status" value="1"/>
</dbReference>